<dbReference type="AlphaFoldDB" id="A0AAD8FKK3"/>
<evidence type="ECO:0000313" key="1">
    <source>
        <dbReference type="EMBL" id="KAK0067368.1"/>
    </source>
</evidence>
<reference evidence="1" key="1">
    <citation type="journal article" date="2023" name="PLoS Negl. Trop. Dis.">
        <title>A genome sequence for Biomphalaria pfeifferi, the major vector snail for the human-infecting parasite Schistosoma mansoni.</title>
        <authorList>
            <person name="Bu L."/>
            <person name="Lu L."/>
            <person name="Laidemitt M.R."/>
            <person name="Zhang S.M."/>
            <person name="Mutuku M."/>
            <person name="Mkoji G."/>
            <person name="Steinauer M."/>
            <person name="Loker E.S."/>
        </authorList>
    </citation>
    <scope>NUCLEOTIDE SEQUENCE</scope>
    <source>
        <strain evidence="1">KasaAsao</strain>
    </source>
</reference>
<name>A0AAD8FKK3_BIOPF</name>
<reference evidence="1" key="2">
    <citation type="submission" date="2023-04" db="EMBL/GenBank/DDBJ databases">
        <authorList>
            <person name="Bu L."/>
            <person name="Lu L."/>
            <person name="Laidemitt M.R."/>
            <person name="Zhang S.M."/>
            <person name="Mutuku M."/>
            <person name="Mkoji G."/>
            <person name="Steinauer M."/>
            <person name="Loker E.S."/>
        </authorList>
    </citation>
    <scope>NUCLEOTIDE SEQUENCE</scope>
    <source>
        <strain evidence="1">KasaAsao</strain>
        <tissue evidence="1">Whole Snail</tissue>
    </source>
</reference>
<evidence type="ECO:0000313" key="2">
    <source>
        <dbReference type="Proteomes" id="UP001233172"/>
    </source>
</evidence>
<dbReference type="Proteomes" id="UP001233172">
    <property type="component" value="Unassembled WGS sequence"/>
</dbReference>
<sequence length="144" mass="15866">MVGLWAQPTINMTGGCVPLRIYYWIITSIGRLPLQLLGYSDETCLVEECGNLSGMVYHILLNSLGHGYLCIVCVGSIGYGNNLIEASFATHYSPMPIPLIMNIFRDIKGSVIIRTMSACSSDLLFRLMCMMVPNLNLTLPTSIN</sequence>
<keyword evidence="2" id="KW-1185">Reference proteome</keyword>
<dbReference type="EMBL" id="JASAOG010000008">
    <property type="protein sequence ID" value="KAK0067368.1"/>
    <property type="molecule type" value="Genomic_DNA"/>
</dbReference>
<proteinExistence type="predicted"/>
<organism evidence="1 2">
    <name type="scientific">Biomphalaria pfeifferi</name>
    <name type="common">Bloodfluke planorb</name>
    <name type="synonym">Freshwater snail</name>
    <dbReference type="NCBI Taxonomy" id="112525"/>
    <lineage>
        <taxon>Eukaryota</taxon>
        <taxon>Metazoa</taxon>
        <taxon>Spiralia</taxon>
        <taxon>Lophotrochozoa</taxon>
        <taxon>Mollusca</taxon>
        <taxon>Gastropoda</taxon>
        <taxon>Heterobranchia</taxon>
        <taxon>Euthyneura</taxon>
        <taxon>Panpulmonata</taxon>
        <taxon>Hygrophila</taxon>
        <taxon>Lymnaeoidea</taxon>
        <taxon>Planorbidae</taxon>
        <taxon>Biomphalaria</taxon>
    </lineage>
</organism>
<comment type="caution">
    <text evidence="1">The sequence shown here is derived from an EMBL/GenBank/DDBJ whole genome shotgun (WGS) entry which is preliminary data.</text>
</comment>
<gene>
    <name evidence="1" type="ORF">Bpfe_003466</name>
</gene>
<protein>
    <submittedName>
        <fullName evidence="1">Uncharacterized protein</fullName>
    </submittedName>
</protein>
<accession>A0AAD8FKK3</accession>